<dbReference type="PANTHER" id="PTHR30606">
    <property type="entry name" value="LIPID A BIOSYNTHESIS LAUROYL ACYLTRANSFERASE"/>
    <property type="match status" value="1"/>
</dbReference>
<accession>A0A4V2UWN0</accession>
<protein>
    <submittedName>
        <fullName evidence="8">KDO2-lipid IV(A) lauroyltransferase</fullName>
    </submittedName>
</protein>
<evidence type="ECO:0000256" key="2">
    <source>
        <dbReference type="ARBA" id="ARBA00022475"/>
    </source>
</evidence>
<dbReference type="CDD" id="cd07984">
    <property type="entry name" value="LPLAT_LABLAT-like"/>
    <property type="match status" value="1"/>
</dbReference>
<comment type="subcellular location">
    <subcellularLocation>
        <location evidence="1">Cell inner membrane</location>
    </subcellularLocation>
</comment>
<dbReference type="PANTHER" id="PTHR30606:SF10">
    <property type="entry name" value="PHOSPHATIDYLINOSITOL MANNOSIDE ACYLTRANSFERASE"/>
    <property type="match status" value="1"/>
</dbReference>
<organism evidence="8 9">
    <name type="scientific">Pseudofulvimonas gallinarii</name>
    <dbReference type="NCBI Taxonomy" id="634155"/>
    <lineage>
        <taxon>Bacteria</taxon>
        <taxon>Pseudomonadati</taxon>
        <taxon>Pseudomonadota</taxon>
        <taxon>Gammaproteobacteria</taxon>
        <taxon>Lysobacterales</taxon>
        <taxon>Rhodanobacteraceae</taxon>
        <taxon>Pseudofulvimonas</taxon>
    </lineage>
</organism>
<keyword evidence="3" id="KW-0997">Cell inner membrane</keyword>
<dbReference type="Proteomes" id="UP000294599">
    <property type="component" value="Unassembled WGS sequence"/>
</dbReference>
<proteinExistence type="predicted"/>
<evidence type="ECO:0000256" key="3">
    <source>
        <dbReference type="ARBA" id="ARBA00022519"/>
    </source>
</evidence>
<reference evidence="8 9" key="1">
    <citation type="submission" date="2019-03" db="EMBL/GenBank/DDBJ databases">
        <title>Genomic Encyclopedia of Type Strains, Phase IV (KMG-IV): sequencing the most valuable type-strain genomes for metagenomic binning, comparative biology and taxonomic classification.</title>
        <authorList>
            <person name="Goeker M."/>
        </authorList>
    </citation>
    <scope>NUCLEOTIDE SEQUENCE [LARGE SCALE GENOMIC DNA]</scope>
    <source>
        <strain evidence="8 9">DSM 21944</strain>
    </source>
</reference>
<evidence type="ECO:0000256" key="5">
    <source>
        <dbReference type="ARBA" id="ARBA00023136"/>
    </source>
</evidence>
<keyword evidence="9" id="KW-1185">Reference proteome</keyword>
<gene>
    <name evidence="8" type="ORF">EDC25_10326</name>
</gene>
<evidence type="ECO:0000256" key="7">
    <source>
        <dbReference type="SAM" id="Phobius"/>
    </source>
</evidence>
<keyword evidence="7" id="KW-1133">Transmembrane helix</keyword>
<keyword evidence="5 7" id="KW-0472">Membrane</keyword>
<sequence length="308" mass="34029">MSTKSPSASAPGLGGRLAYIAFWLIGSLPLRWLHRLGGWLGGRQRGRAWHITLRNLEMCFPELDDAQRRALAEETMRESGRSMLEAFRIWTRPRRALQWIREVEGGELLVQARAQGRGVLVLAPHLGAWELLNLYLAGTGPGAVLYRPPSSAAVEAAIVRSRGALGMDLIRADKQAPRTLIRRLAAGDLIGILPDQQPKIGEGVFAPFFGVEALTMTLAPRIAQRCVAVFGCAERLPGSAGFRIRFVPAPEGLYEEDPVRATAAMNATIEAMVRRAPAQYAWTYKRFSRRPPGEAPRYGANTRRRRNA</sequence>
<dbReference type="Pfam" id="PF03279">
    <property type="entry name" value="Lip_A_acyltrans"/>
    <property type="match status" value="1"/>
</dbReference>
<evidence type="ECO:0000256" key="6">
    <source>
        <dbReference type="ARBA" id="ARBA00023315"/>
    </source>
</evidence>
<dbReference type="InterPro" id="IPR004960">
    <property type="entry name" value="LipA_acyltrans"/>
</dbReference>
<feature type="transmembrane region" description="Helical" evidence="7">
    <location>
        <begin position="16"/>
        <end position="33"/>
    </location>
</feature>
<dbReference type="RefSeq" id="WP_123522742.1">
    <property type="nucleotide sequence ID" value="NZ_JBHLWF010000007.1"/>
</dbReference>
<dbReference type="AlphaFoldDB" id="A0A4V2UWN0"/>
<dbReference type="PIRSF" id="PIRSF026649">
    <property type="entry name" value="MsbB"/>
    <property type="match status" value="1"/>
</dbReference>
<keyword evidence="7" id="KW-0812">Transmembrane</keyword>
<evidence type="ECO:0000256" key="4">
    <source>
        <dbReference type="ARBA" id="ARBA00022679"/>
    </source>
</evidence>
<keyword evidence="4 8" id="KW-0808">Transferase</keyword>
<name>A0A4V2UWN0_9GAMM</name>
<dbReference type="GO" id="GO:0009247">
    <property type="term" value="P:glycolipid biosynthetic process"/>
    <property type="evidence" value="ECO:0007669"/>
    <property type="project" value="UniProtKB-ARBA"/>
</dbReference>
<keyword evidence="2" id="KW-1003">Cell membrane</keyword>
<dbReference type="GO" id="GO:0005886">
    <property type="term" value="C:plasma membrane"/>
    <property type="evidence" value="ECO:0007669"/>
    <property type="project" value="UniProtKB-SubCell"/>
</dbReference>
<evidence type="ECO:0000256" key="1">
    <source>
        <dbReference type="ARBA" id="ARBA00004533"/>
    </source>
</evidence>
<comment type="caution">
    <text evidence="8">The sequence shown here is derived from an EMBL/GenBank/DDBJ whole genome shotgun (WGS) entry which is preliminary data.</text>
</comment>
<dbReference type="EMBL" id="SMAF01000003">
    <property type="protein sequence ID" value="TCT00258.1"/>
    <property type="molecule type" value="Genomic_DNA"/>
</dbReference>
<evidence type="ECO:0000313" key="8">
    <source>
        <dbReference type="EMBL" id="TCT00258.1"/>
    </source>
</evidence>
<dbReference type="GO" id="GO:0016746">
    <property type="term" value="F:acyltransferase activity"/>
    <property type="evidence" value="ECO:0007669"/>
    <property type="project" value="UniProtKB-KW"/>
</dbReference>
<keyword evidence="6" id="KW-0012">Acyltransferase</keyword>
<evidence type="ECO:0000313" key="9">
    <source>
        <dbReference type="Proteomes" id="UP000294599"/>
    </source>
</evidence>
<dbReference type="OrthoDB" id="9803456at2"/>